<dbReference type="EMBL" id="CP023563">
    <property type="protein sequence ID" value="ATG52038.1"/>
    <property type="molecule type" value="Genomic_DNA"/>
</dbReference>
<evidence type="ECO:0000256" key="1">
    <source>
        <dbReference type="SAM" id="MobiDB-lite"/>
    </source>
</evidence>
<protein>
    <submittedName>
        <fullName evidence="2">Uncharacterized protein</fullName>
    </submittedName>
</protein>
<name>A0A291GPC0_9MICO</name>
<feature type="region of interest" description="Disordered" evidence="1">
    <location>
        <begin position="1"/>
        <end position="25"/>
    </location>
</feature>
<keyword evidence="3" id="KW-1185">Reference proteome</keyword>
<evidence type="ECO:0000313" key="2">
    <source>
        <dbReference type="EMBL" id="ATG52038.1"/>
    </source>
</evidence>
<evidence type="ECO:0000313" key="3">
    <source>
        <dbReference type="Proteomes" id="UP000218165"/>
    </source>
</evidence>
<dbReference type="AlphaFoldDB" id="A0A291GPC0"/>
<gene>
    <name evidence="2" type="ORF">CFK38_11290</name>
</gene>
<dbReference type="KEGG" id="brz:CFK38_11290"/>
<dbReference type="Proteomes" id="UP000218165">
    <property type="component" value="Chromosome"/>
</dbReference>
<sequence length="191" mass="21043">MSSIVRKRETGEKGNRGEFGSVTRGEATVAVGTAADGVTPPPGPDFEQRYAAKRQEAIRAFQRYEMLSVEVNEMAIDSMSRTAADQAPADAVAIGIAAEYDELERPEDTLRGIRWVRSDGSIDELDDATETLLGDAWSDVDRSVIPWHQHAGLIERGDSGLPVEELAREDVEFVIPIRCRDHGMTEPSSWQ</sequence>
<reference evidence="3" key="1">
    <citation type="submission" date="2017-09" db="EMBL/GenBank/DDBJ databases">
        <title>Brachybacterium sp. VM2412.</title>
        <authorList>
            <person name="Tak E.J."/>
            <person name="Bae J.-W."/>
        </authorList>
    </citation>
    <scope>NUCLEOTIDE SEQUENCE [LARGE SCALE GENOMIC DNA]</scope>
    <source>
        <strain evidence="3">VM2412</strain>
    </source>
</reference>
<feature type="compositionally biased region" description="Basic and acidic residues" evidence="1">
    <location>
        <begin position="1"/>
        <end position="16"/>
    </location>
</feature>
<proteinExistence type="predicted"/>
<accession>A0A291GPC0</accession>
<organism evidence="2 3">
    <name type="scientific">Brachybacterium vulturis</name>
    <dbReference type="NCBI Taxonomy" id="2017484"/>
    <lineage>
        <taxon>Bacteria</taxon>
        <taxon>Bacillati</taxon>
        <taxon>Actinomycetota</taxon>
        <taxon>Actinomycetes</taxon>
        <taxon>Micrococcales</taxon>
        <taxon>Dermabacteraceae</taxon>
        <taxon>Brachybacterium</taxon>
    </lineage>
</organism>